<feature type="transmembrane region" description="Helical" evidence="6">
    <location>
        <begin position="224"/>
        <end position="247"/>
    </location>
</feature>
<dbReference type="PANTHER" id="PTHR39087">
    <property type="entry name" value="UPF0104 MEMBRANE PROTEIN MJ1595"/>
    <property type="match status" value="1"/>
</dbReference>
<evidence type="ECO:0000256" key="3">
    <source>
        <dbReference type="ARBA" id="ARBA00022692"/>
    </source>
</evidence>
<comment type="caution">
    <text evidence="7">The sequence shown here is derived from an EMBL/GenBank/DDBJ whole genome shotgun (WGS) entry which is preliminary data.</text>
</comment>
<keyword evidence="5 6" id="KW-0472">Membrane</keyword>
<organism evidence="7 8">
    <name type="scientific">Novosphingobium album</name>
    <name type="common">ex Liu et al. 2023</name>
    <dbReference type="NCBI Taxonomy" id="3031130"/>
    <lineage>
        <taxon>Bacteria</taxon>
        <taxon>Pseudomonadati</taxon>
        <taxon>Pseudomonadota</taxon>
        <taxon>Alphaproteobacteria</taxon>
        <taxon>Sphingomonadales</taxon>
        <taxon>Sphingomonadaceae</taxon>
        <taxon>Novosphingobium</taxon>
    </lineage>
</organism>
<evidence type="ECO:0000256" key="6">
    <source>
        <dbReference type="SAM" id="Phobius"/>
    </source>
</evidence>
<keyword evidence="2" id="KW-1003">Cell membrane</keyword>
<feature type="transmembrane region" description="Helical" evidence="6">
    <location>
        <begin position="20"/>
        <end position="41"/>
    </location>
</feature>
<keyword evidence="8" id="KW-1185">Reference proteome</keyword>
<feature type="transmembrane region" description="Helical" evidence="6">
    <location>
        <begin position="299"/>
        <end position="323"/>
    </location>
</feature>
<evidence type="ECO:0000256" key="5">
    <source>
        <dbReference type="ARBA" id="ARBA00023136"/>
    </source>
</evidence>
<dbReference type="EMBL" id="JARESE010000062">
    <property type="protein sequence ID" value="MDE8653676.1"/>
    <property type="molecule type" value="Genomic_DNA"/>
</dbReference>
<keyword evidence="4 6" id="KW-1133">Transmembrane helix</keyword>
<evidence type="ECO:0000256" key="2">
    <source>
        <dbReference type="ARBA" id="ARBA00022475"/>
    </source>
</evidence>
<dbReference type="NCBIfam" id="TIGR00374">
    <property type="entry name" value="flippase-like domain"/>
    <property type="match status" value="1"/>
</dbReference>
<feature type="transmembrane region" description="Helical" evidence="6">
    <location>
        <begin position="259"/>
        <end position="279"/>
    </location>
</feature>
<evidence type="ECO:0000256" key="1">
    <source>
        <dbReference type="ARBA" id="ARBA00004651"/>
    </source>
</evidence>
<evidence type="ECO:0000313" key="7">
    <source>
        <dbReference type="EMBL" id="MDE8653676.1"/>
    </source>
</evidence>
<gene>
    <name evidence="7" type="ORF">PYV00_18420</name>
</gene>
<dbReference type="Proteomes" id="UP001216253">
    <property type="component" value="Unassembled WGS sequence"/>
</dbReference>
<dbReference type="RefSeq" id="WP_275229760.1">
    <property type="nucleotide sequence ID" value="NZ_JARESE010000062.1"/>
</dbReference>
<feature type="transmembrane region" description="Helical" evidence="6">
    <location>
        <begin position="53"/>
        <end position="77"/>
    </location>
</feature>
<reference evidence="7 8" key="1">
    <citation type="submission" date="2023-03" db="EMBL/GenBank/DDBJ databases">
        <title>NovoSphingobium album sp. nov. isolated from polycyclic aromatic hydrocarbons- and heavy-metal polluted soil.</title>
        <authorList>
            <person name="Liu Z."/>
            <person name="Wang K."/>
        </authorList>
    </citation>
    <scope>NUCLEOTIDE SEQUENCE [LARGE SCALE GENOMIC DNA]</scope>
    <source>
        <strain evidence="7 8">H3SJ31-1</strain>
    </source>
</reference>
<proteinExistence type="predicted"/>
<sequence>MPDASPRSRGTRWGGGPWRSWLSGLLIAAALVAAVLHFAELEDFAALVQRAQPLWLLLAVALQASTYIFVAVGWRLIVRDAGHDPPLASLVRIAVTKLFADQAVPTGGMSGNILLVDQLIALGIPRGVASAALIVTIVGYYAAFIICALVTLALLWFNHDASPALAVVLTVFLGLAVGIPAIALWFGRGASGWLASRLRRVPWLARTFETIASAPPRLLRNRALIIKVAACNLVVFLADAATLWACLHSLGLAAAPWKAFVALVMASVVTTLGPIPMGLGSFEATATGMLRLVGVPTEAAFAATMLLRLFILWLPLVPGLALVRKLRRHRIIPHGKA</sequence>
<name>A0ABT5WUX6_9SPHN</name>
<evidence type="ECO:0000256" key="4">
    <source>
        <dbReference type="ARBA" id="ARBA00022989"/>
    </source>
</evidence>
<feature type="transmembrane region" description="Helical" evidence="6">
    <location>
        <begin position="164"/>
        <end position="186"/>
    </location>
</feature>
<protein>
    <submittedName>
        <fullName evidence="7">Lysylphosphatidylglycerol synthase transmembrane domain-containing protein</fullName>
    </submittedName>
</protein>
<keyword evidence="3 6" id="KW-0812">Transmembrane</keyword>
<comment type="subcellular location">
    <subcellularLocation>
        <location evidence="1">Cell membrane</location>
        <topology evidence="1">Multi-pass membrane protein</topology>
    </subcellularLocation>
</comment>
<evidence type="ECO:0000313" key="8">
    <source>
        <dbReference type="Proteomes" id="UP001216253"/>
    </source>
</evidence>
<feature type="transmembrane region" description="Helical" evidence="6">
    <location>
        <begin position="131"/>
        <end position="157"/>
    </location>
</feature>
<dbReference type="InterPro" id="IPR022791">
    <property type="entry name" value="L-PG_synthase/AglD"/>
</dbReference>
<dbReference type="Pfam" id="PF03706">
    <property type="entry name" value="LPG_synthase_TM"/>
    <property type="match status" value="1"/>
</dbReference>
<dbReference type="PANTHER" id="PTHR39087:SF2">
    <property type="entry name" value="UPF0104 MEMBRANE PROTEIN MJ1595"/>
    <property type="match status" value="1"/>
</dbReference>
<accession>A0ABT5WUX6</accession>